<dbReference type="Pfam" id="PF00296">
    <property type="entry name" value="Bac_luciferase"/>
    <property type="match status" value="1"/>
</dbReference>
<organism evidence="6 7">
    <name type="scientific">Rhodococcus triatomae</name>
    <dbReference type="NCBI Taxonomy" id="300028"/>
    <lineage>
        <taxon>Bacteria</taxon>
        <taxon>Bacillati</taxon>
        <taxon>Actinomycetota</taxon>
        <taxon>Actinomycetes</taxon>
        <taxon>Mycobacteriales</taxon>
        <taxon>Nocardiaceae</taxon>
        <taxon>Rhodococcus</taxon>
    </lineage>
</organism>
<evidence type="ECO:0000259" key="5">
    <source>
        <dbReference type="Pfam" id="PF00296"/>
    </source>
</evidence>
<dbReference type="NCBIfam" id="TIGR03619">
    <property type="entry name" value="F420_Rv2161c"/>
    <property type="match status" value="1"/>
</dbReference>
<proteinExistence type="predicted"/>
<dbReference type="RefSeq" id="WP_072737954.1">
    <property type="nucleotide sequence ID" value="NZ_CP048813.1"/>
</dbReference>
<dbReference type="InterPro" id="IPR019921">
    <property type="entry name" value="Lucif-like_OxRdtase_Rv2161c"/>
</dbReference>
<evidence type="ECO:0000256" key="3">
    <source>
        <dbReference type="ARBA" id="ARBA00023002"/>
    </source>
</evidence>
<evidence type="ECO:0000256" key="2">
    <source>
        <dbReference type="ARBA" id="ARBA00022643"/>
    </source>
</evidence>
<dbReference type="GO" id="GO:0008726">
    <property type="term" value="F:alkanesulfonate monooxygenase activity"/>
    <property type="evidence" value="ECO:0007669"/>
    <property type="project" value="TreeGrafter"/>
</dbReference>
<dbReference type="OrthoDB" id="4074025at2"/>
<keyword evidence="1" id="KW-0285">Flavoprotein</keyword>
<evidence type="ECO:0000313" key="7">
    <source>
        <dbReference type="Proteomes" id="UP000183263"/>
    </source>
</evidence>
<dbReference type="Proteomes" id="UP000183263">
    <property type="component" value="Unassembled WGS sequence"/>
</dbReference>
<evidence type="ECO:0000256" key="1">
    <source>
        <dbReference type="ARBA" id="ARBA00022630"/>
    </source>
</evidence>
<keyword evidence="2" id="KW-0288">FMN</keyword>
<evidence type="ECO:0000256" key="4">
    <source>
        <dbReference type="ARBA" id="ARBA00023033"/>
    </source>
</evidence>
<keyword evidence="4" id="KW-0503">Monooxygenase</keyword>
<accession>A0A1G7ZX07</accession>
<name>A0A1G7ZX07_9NOCA</name>
<dbReference type="PANTHER" id="PTHR42847:SF4">
    <property type="entry name" value="ALKANESULFONATE MONOOXYGENASE-RELATED"/>
    <property type="match status" value="1"/>
</dbReference>
<dbReference type="AlphaFoldDB" id="A0A1G7ZX07"/>
<sequence>MRIGIASPVVIAPPGAPRWEQHAGIAELERVAATADELGFHHLTCSEHVAVPTDIASERGGTYWDPLSTLSYLAARTRTIRLATLVLVLGYHHPLELAKRYGTLDRLSAGRVVLGLGVGSLRAEFEILGAPFEDRGTRADDAIAALRAALSCPDPRYHGRFHDFADVVVRPHAVQPRVPLWIGGRTRRSLRRAIALGDGWVPFGLDLPALGHLLGTHDLPDGFTVVLPATVDPVADRDRARRALVARRDVGCSIVNVSILARDCAHYCDQLAALREIGDDLGVEFDPAPHSVSPTGGKTP</sequence>
<dbReference type="InterPro" id="IPR036661">
    <property type="entry name" value="Luciferase-like_sf"/>
</dbReference>
<evidence type="ECO:0000313" key="6">
    <source>
        <dbReference type="EMBL" id="SDH13137.1"/>
    </source>
</evidence>
<dbReference type="EMBL" id="FNDN01000001">
    <property type="protein sequence ID" value="SDH13137.1"/>
    <property type="molecule type" value="Genomic_DNA"/>
</dbReference>
<dbReference type="PANTHER" id="PTHR42847">
    <property type="entry name" value="ALKANESULFONATE MONOOXYGENASE"/>
    <property type="match status" value="1"/>
</dbReference>
<dbReference type="InterPro" id="IPR011251">
    <property type="entry name" value="Luciferase-like_dom"/>
</dbReference>
<reference evidence="6 7" key="1">
    <citation type="submission" date="2016-10" db="EMBL/GenBank/DDBJ databases">
        <authorList>
            <person name="de Groot N.N."/>
        </authorList>
    </citation>
    <scope>NUCLEOTIDE SEQUENCE [LARGE SCALE GENOMIC DNA]</scope>
    <source>
        <strain evidence="6 7">DSM 44892</strain>
    </source>
</reference>
<feature type="domain" description="Luciferase-like" evidence="5">
    <location>
        <begin position="15"/>
        <end position="209"/>
    </location>
</feature>
<gene>
    <name evidence="6" type="ORF">SAMN05444695_101247</name>
</gene>
<keyword evidence="7" id="KW-1185">Reference proteome</keyword>
<dbReference type="Gene3D" id="3.20.20.30">
    <property type="entry name" value="Luciferase-like domain"/>
    <property type="match status" value="1"/>
</dbReference>
<dbReference type="SUPFAM" id="SSF51679">
    <property type="entry name" value="Bacterial luciferase-like"/>
    <property type="match status" value="1"/>
</dbReference>
<dbReference type="GO" id="GO:0046306">
    <property type="term" value="P:alkanesulfonate catabolic process"/>
    <property type="evidence" value="ECO:0007669"/>
    <property type="project" value="TreeGrafter"/>
</dbReference>
<protein>
    <submittedName>
        <fullName evidence="6">Probable F420-dependent oxidoreductase, Rv2161c family</fullName>
    </submittedName>
</protein>
<dbReference type="InterPro" id="IPR050172">
    <property type="entry name" value="SsuD_RutA_monooxygenase"/>
</dbReference>
<keyword evidence="3" id="KW-0560">Oxidoreductase</keyword>